<dbReference type="Pfam" id="PF00078">
    <property type="entry name" value="RVT_1"/>
    <property type="match status" value="1"/>
</dbReference>
<dbReference type="GO" id="GO:0003824">
    <property type="term" value="F:catalytic activity"/>
    <property type="evidence" value="ECO:0007669"/>
    <property type="project" value="UniProtKB-KW"/>
</dbReference>
<dbReference type="Proteomes" id="UP000324629">
    <property type="component" value="Unassembled WGS sequence"/>
</dbReference>
<dbReference type="InterPro" id="IPR041577">
    <property type="entry name" value="RT_RNaseH_2"/>
</dbReference>
<keyword evidence="1" id="KW-0511">Multifunctional enzyme</keyword>
<dbReference type="Gene3D" id="3.30.70.270">
    <property type="match status" value="2"/>
</dbReference>
<dbReference type="EMBL" id="QNGE01009214">
    <property type="protein sequence ID" value="KAA3670608.1"/>
    <property type="molecule type" value="Genomic_DNA"/>
</dbReference>
<dbReference type="Pfam" id="PF17919">
    <property type="entry name" value="RT_RNaseH_2"/>
    <property type="match status" value="1"/>
</dbReference>
<evidence type="ECO:0000313" key="5">
    <source>
        <dbReference type="Proteomes" id="UP000324629"/>
    </source>
</evidence>
<dbReference type="InterPro" id="IPR050951">
    <property type="entry name" value="Retrovirus_Pol_polyprotein"/>
</dbReference>
<dbReference type="FunFam" id="3.30.70.270:FF:000003">
    <property type="entry name" value="Transposon Ty3-G Gag-Pol polyprotein"/>
    <property type="match status" value="1"/>
</dbReference>
<dbReference type="CDD" id="cd01647">
    <property type="entry name" value="RT_LTR"/>
    <property type="match status" value="1"/>
</dbReference>
<protein>
    <recommendedName>
        <fullName evidence="6">Reverse transcriptase domain-containing protein</fullName>
    </recommendedName>
</protein>
<reference evidence="4 5" key="1">
    <citation type="journal article" date="2019" name="Gigascience">
        <title>Whole-genome sequence of the oriental lung fluke Paragonimus westermani.</title>
        <authorList>
            <person name="Oey H."/>
            <person name="Zakrzewski M."/>
            <person name="Narain K."/>
            <person name="Devi K.R."/>
            <person name="Agatsuma T."/>
            <person name="Nawaratna S."/>
            <person name="Gobert G.N."/>
            <person name="Jones M.K."/>
            <person name="Ragan M.A."/>
            <person name="McManus D.P."/>
            <person name="Krause L."/>
        </authorList>
    </citation>
    <scope>NUCLEOTIDE SEQUENCE [LARGE SCALE GENOMIC DNA]</scope>
    <source>
        <strain evidence="4 5">IND2009</strain>
    </source>
</reference>
<evidence type="ECO:0000256" key="1">
    <source>
        <dbReference type="ARBA" id="ARBA00023268"/>
    </source>
</evidence>
<evidence type="ECO:0008006" key="6">
    <source>
        <dbReference type="Google" id="ProtNLM"/>
    </source>
</evidence>
<feature type="domain" description="Reverse transcriptase/retrotransposon-derived protein RNase H-like" evidence="3">
    <location>
        <begin position="379"/>
        <end position="456"/>
    </location>
</feature>
<evidence type="ECO:0000259" key="2">
    <source>
        <dbReference type="Pfam" id="PF00078"/>
    </source>
</evidence>
<dbReference type="PANTHER" id="PTHR37984">
    <property type="entry name" value="PROTEIN CBG26694"/>
    <property type="match status" value="1"/>
</dbReference>
<gene>
    <name evidence="4" type="ORF">DEA37_0007654</name>
</gene>
<sequence length="457" mass="51153">MYLSPLAISNNNLAFSTPTPTCASSRFDVPSTMNSRFLSPLGDEADFTREFLCDAAVKRFRAPGLAPDSSPEVIWGTLQALFGPTELAPVYRERFHARRQQPSESVDSFLRDLPELALKAYPELSPAERDCQICDRFHLGLSNQELRGKFLRKPASSLIQTVEKARAFEAVQESISDTPSVTELMCFVARNLPQPSSPANTTLDALHGAKWFPTLDLDSGYRQVKVRPADRQKKAFIIPSVLYGFETMPFDLANAPANFQRILQTVSQDLVPSQCLIYLDDITVHAPTIDEHNSRLKNVFERLRMAGLKLKPTKCVLLMQEVSFLGHLTTPAGVKTDGKKVKQIVDWPVPRSYRKFVQYFAETASPLYQPMEKGKKFVWSAECHAAFNTLEDKLSSPPILAFPDFSPSDGPFLLDTDASDLAIGAVLSQKPANGEVVIAYASRRLDKRKRRYCTTRR</sequence>
<name>A0A5J4N576_9TREM</name>
<dbReference type="InterPro" id="IPR043128">
    <property type="entry name" value="Rev_trsase/Diguanyl_cyclase"/>
</dbReference>
<keyword evidence="5" id="KW-1185">Reference proteome</keyword>
<dbReference type="InterPro" id="IPR043502">
    <property type="entry name" value="DNA/RNA_pol_sf"/>
</dbReference>
<dbReference type="SUPFAM" id="SSF56672">
    <property type="entry name" value="DNA/RNA polymerases"/>
    <property type="match status" value="1"/>
</dbReference>
<dbReference type="AlphaFoldDB" id="A0A5J4N576"/>
<evidence type="ECO:0000313" key="4">
    <source>
        <dbReference type="EMBL" id="KAA3670608.1"/>
    </source>
</evidence>
<dbReference type="PANTHER" id="PTHR37984:SF5">
    <property type="entry name" value="PROTEIN NYNRIN-LIKE"/>
    <property type="match status" value="1"/>
</dbReference>
<evidence type="ECO:0000259" key="3">
    <source>
        <dbReference type="Pfam" id="PF17919"/>
    </source>
</evidence>
<feature type="domain" description="Reverse transcriptase" evidence="2">
    <location>
        <begin position="189"/>
        <end position="327"/>
    </location>
</feature>
<accession>A0A5J4N576</accession>
<comment type="caution">
    <text evidence="4">The sequence shown here is derived from an EMBL/GenBank/DDBJ whole genome shotgun (WGS) entry which is preliminary data.</text>
</comment>
<dbReference type="InterPro" id="IPR000477">
    <property type="entry name" value="RT_dom"/>
</dbReference>
<proteinExistence type="predicted"/>
<organism evidence="4 5">
    <name type="scientific">Paragonimus westermani</name>
    <dbReference type="NCBI Taxonomy" id="34504"/>
    <lineage>
        <taxon>Eukaryota</taxon>
        <taxon>Metazoa</taxon>
        <taxon>Spiralia</taxon>
        <taxon>Lophotrochozoa</taxon>
        <taxon>Platyhelminthes</taxon>
        <taxon>Trematoda</taxon>
        <taxon>Digenea</taxon>
        <taxon>Plagiorchiida</taxon>
        <taxon>Troglotremata</taxon>
        <taxon>Troglotrematidae</taxon>
        <taxon>Paragonimus</taxon>
    </lineage>
</organism>